<comment type="caution">
    <text evidence="2">The sequence shown here is derived from an EMBL/GenBank/DDBJ whole genome shotgun (WGS) entry which is preliminary data.</text>
</comment>
<evidence type="ECO:0000313" key="2">
    <source>
        <dbReference type="EMBL" id="CAG8591011.1"/>
    </source>
</evidence>
<feature type="coiled-coil region" evidence="1">
    <location>
        <begin position="40"/>
        <end position="344"/>
    </location>
</feature>
<keyword evidence="3" id="KW-1185">Reference proteome</keyword>
<dbReference type="AlphaFoldDB" id="A0A9N9C6R3"/>
<accession>A0A9N9C6R3</accession>
<name>A0A9N9C6R3_9GLOM</name>
<dbReference type="Proteomes" id="UP000789508">
    <property type="component" value="Unassembled WGS sequence"/>
</dbReference>
<evidence type="ECO:0000256" key="1">
    <source>
        <dbReference type="SAM" id="Coils"/>
    </source>
</evidence>
<sequence length="344" mass="39171">ETNKNATLTKQLATSDSTIKFLNTFVNNLIAEKEKISAATAAAVREREKLQADYLDLERERDGLINYYRDKALDIDRLAGELANARRQIATLELELKNQTDVAANLSEELTAARAEADRLRSQSDTTEAEYKELQGRVENAETALTATRAKLAEKDQLQEELKNKIEELENKIDTLKLARKERKKAQGKNGSDLKKRLKSLEDINTELSTANTKYEEDLAAINEENSRLRMELNYATGQGGNLVLENHNLKNKLKEQDSLTAKIRKLESNLEQKDLEKQRLETDLKKLNSDYKRSQNLVATMKASQVDLETKNQNYLTELQTQLTKKANEVSNLEAKLRQTEKD</sequence>
<gene>
    <name evidence="2" type="ORF">ALEPTO_LOCUS7704</name>
</gene>
<feature type="non-terminal residue" evidence="2">
    <location>
        <position position="344"/>
    </location>
</feature>
<reference evidence="2" key="1">
    <citation type="submission" date="2021-06" db="EMBL/GenBank/DDBJ databases">
        <authorList>
            <person name="Kallberg Y."/>
            <person name="Tangrot J."/>
            <person name="Rosling A."/>
        </authorList>
    </citation>
    <scope>NUCLEOTIDE SEQUENCE</scope>
    <source>
        <strain evidence="2">FL130A</strain>
    </source>
</reference>
<proteinExistence type="predicted"/>
<dbReference type="EMBL" id="CAJVPS010003539">
    <property type="protein sequence ID" value="CAG8591011.1"/>
    <property type="molecule type" value="Genomic_DNA"/>
</dbReference>
<keyword evidence="1" id="KW-0175">Coiled coil</keyword>
<dbReference type="Gene3D" id="1.10.287.1490">
    <property type="match status" value="1"/>
</dbReference>
<organism evidence="2 3">
    <name type="scientific">Ambispora leptoticha</name>
    <dbReference type="NCBI Taxonomy" id="144679"/>
    <lineage>
        <taxon>Eukaryota</taxon>
        <taxon>Fungi</taxon>
        <taxon>Fungi incertae sedis</taxon>
        <taxon>Mucoromycota</taxon>
        <taxon>Glomeromycotina</taxon>
        <taxon>Glomeromycetes</taxon>
        <taxon>Archaeosporales</taxon>
        <taxon>Ambisporaceae</taxon>
        <taxon>Ambispora</taxon>
    </lineage>
</organism>
<evidence type="ECO:0000313" key="3">
    <source>
        <dbReference type="Proteomes" id="UP000789508"/>
    </source>
</evidence>
<dbReference type="OrthoDB" id="10255522at2759"/>
<protein>
    <submittedName>
        <fullName evidence="2">404_t:CDS:1</fullName>
    </submittedName>
</protein>